<dbReference type="InterPro" id="IPR005016">
    <property type="entry name" value="TDE1/TMS"/>
</dbReference>
<evidence type="ECO:0000256" key="4">
    <source>
        <dbReference type="ARBA" id="ARBA00022989"/>
    </source>
</evidence>
<dbReference type="AlphaFoldDB" id="A0A8S2TXS9"/>
<dbReference type="Gene3D" id="3.30.230.70">
    <property type="entry name" value="GHMP Kinase, N-terminal domain"/>
    <property type="match status" value="1"/>
</dbReference>
<evidence type="ECO:0000256" key="2">
    <source>
        <dbReference type="ARBA" id="ARBA00006665"/>
    </source>
</evidence>
<dbReference type="InterPro" id="IPR020568">
    <property type="entry name" value="Ribosomal_Su5_D2-typ_SF"/>
</dbReference>
<dbReference type="PANTHER" id="PTHR10383">
    <property type="entry name" value="SERINE INCORPORATOR"/>
    <property type="match status" value="1"/>
</dbReference>
<organism evidence="8 9">
    <name type="scientific">Rotaria magnacalcarata</name>
    <dbReference type="NCBI Taxonomy" id="392030"/>
    <lineage>
        <taxon>Eukaryota</taxon>
        <taxon>Metazoa</taxon>
        <taxon>Spiralia</taxon>
        <taxon>Gnathifera</taxon>
        <taxon>Rotifera</taxon>
        <taxon>Eurotatoria</taxon>
        <taxon>Bdelloidea</taxon>
        <taxon>Philodinida</taxon>
        <taxon>Philodinidae</taxon>
        <taxon>Rotaria</taxon>
    </lineage>
</organism>
<gene>
    <name evidence="8" type="ORF">SMN809_LOCUS26676</name>
</gene>
<keyword evidence="4 6" id="KW-1133">Transmembrane helix</keyword>
<dbReference type="Pfam" id="PF03348">
    <property type="entry name" value="Serinc"/>
    <property type="match status" value="1"/>
</dbReference>
<feature type="transmembrane region" description="Helical" evidence="6">
    <location>
        <begin position="39"/>
        <end position="60"/>
    </location>
</feature>
<dbReference type="InterPro" id="IPR001247">
    <property type="entry name" value="ExoRNase_PH_dom1"/>
</dbReference>
<protein>
    <recommendedName>
        <fullName evidence="7">Exoribonuclease phosphorolytic domain-containing protein</fullName>
    </recommendedName>
</protein>
<sequence length="553" mass="61647">MGLCIGSLGSSVACCFGNAFCSLCCAACPSCKGSTSSRIAYGLILLGGLITSCIMLIPGLEKTLAKIPALCSGGSKLVNIPSIPSMPSIPSIDCSKIVGFLAVYRLSFGMTIFFFLLSLIMINVKTSRDFRAKIQNGFWAFKLLILIGFVIAAFFIPNDGFAHAFMIIGLIGGFMFILVQLLLSIDFVHSWNESWIERVESGSKKHLWGLLFFTALFYGISLTGIILFYIYYAPDRNVCRLHTFFISFNLCSCLILSIISILPKVKEYNASIGLLQSSFVSLYVIYYTWSAMSSNPDPQCNPSIRGIFDPKNSTTTPSPTPTRQQNIFDPITIIGLVMFGIALFYSVFTTSRNNRAKKLLLSSSTPDFSTILDDTSIADTGAAVDNDEEKSHQHVYDDERGSVSYNYSLFHFMFVLATLYAMMTLTNWYRPAKDFSTYNNNLASLWSNFRNDGRNCRAYRPLLLATDVITTANGSCLLKLGGTVVMVGVTFEFSRANQEKPNEGRIEATLAAVEYIFSIIFLLPEYLNAFYQSIYQYYKSFFDENDDKSFFVF</sequence>
<dbReference type="InterPro" id="IPR027408">
    <property type="entry name" value="PNPase/RNase_PH_dom_sf"/>
</dbReference>
<dbReference type="Proteomes" id="UP000676336">
    <property type="component" value="Unassembled WGS sequence"/>
</dbReference>
<accession>A0A8S2TXS9</accession>
<feature type="transmembrane region" description="Helical" evidence="6">
    <location>
        <begin position="102"/>
        <end position="124"/>
    </location>
</feature>
<evidence type="ECO:0000259" key="7">
    <source>
        <dbReference type="Pfam" id="PF01138"/>
    </source>
</evidence>
<evidence type="ECO:0000256" key="5">
    <source>
        <dbReference type="ARBA" id="ARBA00023136"/>
    </source>
</evidence>
<reference evidence="8" key="1">
    <citation type="submission" date="2021-02" db="EMBL/GenBank/DDBJ databases">
        <authorList>
            <person name="Nowell W R."/>
        </authorList>
    </citation>
    <scope>NUCLEOTIDE SEQUENCE</scope>
</reference>
<comment type="caution">
    <text evidence="8">The sequence shown here is derived from an EMBL/GenBank/DDBJ whole genome shotgun (WGS) entry which is preliminary data.</text>
</comment>
<feature type="transmembrane region" description="Helical" evidence="6">
    <location>
        <begin position="162"/>
        <end position="185"/>
    </location>
</feature>
<feature type="transmembrane region" description="Helical" evidence="6">
    <location>
        <begin position="327"/>
        <end position="348"/>
    </location>
</feature>
<feature type="transmembrane region" description="Helical" evidence="6">
    <location>
        <begin position="409"/>
        <end position="429"/>
    </location>
</feature>
<evidence type="ECO:0000256" key="6">
    <source>
        <dbReference type="SAM" id="Phobius"/>
    </source>
</evidence>
<evidence type="ECO:0000313" key="8">
    <source>
        <dbReference type="EMBL" id="CAF4314376.1"/>
    </source>
</evidence>
<evidence type="ECO:0000313" key="9">
    <source>
        <dbReference type="Proteomes" id="UP000676336"/>
    </source>
</evidence>
<comment type="subcellular location">
    <subcellularLocation>
        <location evidence="1">Membrane</location>
        <topology evidence="1">Multi-pass membrane protein</topology>
    </subcellularLocation>
</comment>
<feature type="transmembrane region" description="Helical" evidence="6">
    <location>
        <begin position="244"/>
        <end position="263"/>
    </location>
</feature>
<feature type="domain" description="Exoribonuclease phosphorolytic" evidence="7">
    <location>
        <begin position="459"/>
        <end position="509"/>
    </location>
</feature>
<keyword evidence="5 6" id="KW-0472">Membrane</keyword>
<dbReference type="EMBL" id="CAJOBI010038875">
    <property type="protein sequence ID" value="CAF4314376.1"/>
    <property type="molecule type" value="Genomic_DNA"/>
</dbReference>
<comment type="similarity">
    <text evidence="2">Belongs to the TDE1 family.</text>
</comment>
<name>A0A8S2TXS9_9BILA</name>
<feature type="transmembrane region" description="Helical" evidence="6">
    <location>
        <begin position="136"/>
        <end position="156"/>
    </location>
</feature>
<proteinExistence type="inferred from homology"/>
<dbReference type="GO" id="GO:0016020">
    <property type="term" value="C:membrane"/>
    <property type="evidence" value="ECO:0007669"/>
    <property type="project" value="UniProtKB-SubCell"/>
</dbReference>
<keyword evidence="3 6" id="KW-0812">Transmembrane</keyword>
<evidence type="ECO:0000256" key="1">
    <source>
        <dbReference type="ARBA" id="ARBA00004141"/>
    </source>
</evidence>
<feature type="transmembrane region" description="Helical" evidence="6">
    <location>
        <begin position="270"/>
        <end position="289"/>
    </location>
</feature>
<feature type="transmembrane region" description="Helical" evidence="6">
    <location>
        <begin position="206"/>
        <end position="232"/>
    </location>
</feature>
<evidence type="ECO:0000256" key="3">
    <source>
        <dbReference type="ARBA" id="ARBA00022692"/>
    </source>
</evidence>
<dbReference type="SUPFAM" id="SSF54211">
    <property type="entry name" value="Ribosomal protein S5 domain 2-like"/>
    <property type="match status" value="1"/>
</dbReference>
<dbReference type="Pfam" id="PF01138">
    <property type="entry name" value="RNase_PH"/>
    <property type="match status" value="1"/>
</dbReference>
<dbReference type="PANTHER" id="PTHR10383:SF9">
    <property type="entry name" value="SERINE INCORPORATOR, ISOFORM F"/>
    <property type="match status" value="1"/>
</dbReference>